<gene>
    <name evidence="1" type="ORF">GA0061094_2644</name>
</gene>
<proteinExistence type="predicted"/>
<protein>
    <submittedName>
        <fullName evidence="1">Uncharacterized protein</fullName>
    </submittedName>
</protein>
<sequence length="121" mass="13577">MQIVSNEIKTESIKAFQSAIRKSENALENMAQKGSNTTLIKKRLHALQVGLAVLESNWDQRPCNYNREELAEARNVLIGLLPSLQNMLEKAKAGSPQKTLIERRIKAFEMAVAAIEETLNQ</sequence>
<organism evidence="1 2">
    <name type="scientific">[Bacillus] enclensis</name>
    <dbReference type="NCBI Taxonomy" id="1402860"/>
    <lineage>
        <taxon>Bacteria</taxon>
        <taxon>Bacillati</taxon>
        <taxon>Bacillota</taxon>
        <taxon>Bacilli</taxon>
        <taxon>Bacillales</taxon>
        <taxon>Bacillaceae</taxon>
        <taxon>Rossellomorea</taxon>
    </lineage>
</organism>
<keyword evidence="2" id="KW-1185">Reference proteome</keyword>
<accession>A0A0V8HGT0</accession>
<evidence type="ECO:0000313" key="2">
    <source>
        <dbReference type="Proteomes" id="UP000181997"/>
    </source>
</evidence>
<dbReference type="EMBL" id="FMAU01000003">
    <property type="protein sequence ID" value="SCC14097.1"/>
    <property type="molecule type" value="Genomic_DNA"/>
</dbReference>
<reference evidence="2" key="1">
    <citation type="submission" date="2016-08" db="EMBL/GenBank/DDBJ databases">
        <authorList>
            <person name="Varghese N."/>
            <person name="Submissions Spin"/>
        </authorList>
    </citation>
    <scope>NUCLEOTIDE SEQUENCE [LARGE SCALE GENOMIC DNA]</scope>
    <source>
        <strain evidence="2">SGD-1123</strain>
    </source>
</reference>
<dbReference type="Proteomes" id="UP000181997">
    <property type="component" value="Unassembled WGS sequence"/>
</dbReference>
<dbReference type="OrthoDB" id="2313808at2"/>
<name>A0A0V8HGT0_9BACI</name>
<dbReference type="AlphaFoldDB" id="A0A0V8HGT0"/>
<dbReference type="RefSeq" id="WP_058298765.1">
    <property type="nucleotide sequence ID" value="NZ_FMAU01000003.1"/>
</dbReference>
<evidence type="ECO:0000313" key="1">
    <source>
        <dbReference type="EMBL" id="SCC14097.1"/>
    </source>
</evidence>